<gene>
    <name evidence="1" type="ORF">BP6252_05962</name>
</gene>
<evidence type="ECO:0000313" key="1">
    <source>
        <dbReference type="EMBL" id="RDW74820.1"/>
    </source>
</evidence>
<dbReference type="Proteomes" id="UP000256645">
    <property type="component" value="Unassembled WGS sequence"/>
</dbReference>
<dbReference type="EMBL" id="PDLM01000006">
    <property type="protein sequence ID" value="RDW74820.1"/>
    <property type="molecule type" value="Genomic_DNA"/>
</dbReference>
<dbReference type="AlphaFoldDB" id="A0A3D8RLJ1"/>
<protein>
    <submittedName>
        <fullName evidence="1">Uncharacterized protein</fullName>
    </submittedName>
</protein>
<keyword evidence="2" id="KW-1185">Reference proteome</keyword>
<proteinExistence type="predicted"/>
<evidence type="ECO:0000313" key="2">
    <source>
        <dbReference type="Proteomes" id="UP000256645"/>
    </source>
</evidence>
<sequence>MAGKEVIEGQRMMPSGYAQSKRKIRRWVKQGYALVGVSYAAKIIQDRLSPSFVIHRHCHHCSWILYLSGLVCWAFGFTLTGTMHNDGLVQKGKIVSLTQARQQCDDYLAIATMVDMTGLEIAMNDIGKTTGLLVTLVDVLENDCGSGLIAEAVEVLKRLVGIDEEPLVEIDI</sequence>
<organism evidence="1 2">
    <name type="scientific">Coleophoma cylindrospora</name>
    <dbReference type="NCBI Taxonomy" id="1849047"/>
    <lineage>
        <taxon>Eukaryota</taxon>
        <taxon>Fungi</taxon>
        <taxon>Dikarya</taxon>
        <taxon>Ascomycota</taxon>
        <taxon>Pezizomycotina</taxon>
        <taxon>Leotiomycetes</taxon>
        <taxon>Helotiales</taxon>
        <taxon>Dermateaceae</taxon>
        <taxon>Coleophoma</taxon>
    </lineage>
</organism>
<accession>A0A3D8RLJ1</accession>
<reference evidence="1 2" key="1">
    <citation type="journal article" date="2018" name="IMA Fungus">
        <title>IMA Genome-F 9: Draft genome sequence of Annulohypoxylon stygium, Aspergillus mulundensis, Berkeleyomyces basicola (syn. Thielaviopsis basicola), Ceratocystis smalleyi, two Cercospora beticola strains, Coleophoma cylindrospora, Fusarium fracticaudum, Phialophora cf. hyalina, and Morchella septimelata.</title>
        <authorList>
            <person name="Wingfield B.D."/>
            <person name="Bills G.F."/>
            <person name="Dong Y."/>
            <person name="Huang W."/>
            <person name="Nel W.J."/>
            <person name="Swalarsk-Parry B.S."/>
            <person name="Vaghefi N."/>
            <person name="Wilken P.M."/>
            <person name="An Z."/>
            <person name="de Beer Z.W."/>
            <person name="De Vos L."/>
            <person name="Chen L."/>
            <person name="Duong T.A."/>
            <person name="Gao Y."/>
            <person name="Hammerbacher A."/>
            <person name="Kikkert J.R."/>
            <person name="Li Y."/>
            <person name="Li H."/>
            <person name="Li K."/>
            <person name="Li Q."/>
            <person name="Liu X."/>
            <person name="Ma X."/>
            <person name="Naidoo K."/>
            <person name="Pethybridge S.J."/>
            <person name="Sun J."/>
            <person name="Steenkamp E.T."/>
            <person name="van der Nest M.A."/>
            <person name="van Wyk S."/>
            <person name="Wingfield M.J."/>
            <person name="Xiong C."/>
            <person name="Yue Q."/>
            <person name="Zhang X."/>
        </authorList>
    </citation>
    <scope>NUCLEOTIDE SEQUENCE [LARGE SCALE GENOMIC DNA]</scope>
    <source>
        <strain evidence="1 2">BP6252</strain>
    </source>
</reference>
<comment type="caution">
    <text evidence="1">The sequence shown here is derived from an EMBL/GenBank/DDBJ whole genome shotgun (WGS) entry which is preliminary data.</text>
</comment>
<dbReference type="OrthoDB" id="6077919at2759"/>
<name>A0A3D8RLJ1_9HELO</name>